<dbReference type="InParanoid" id="A0A7C8IIF3"/>
<dbReference type="AlphaFoldDB" id="A0A7C8IIF3"/>
<evidence type="ECO:0000259" key="3">
    <source>
        <dbReference type="PROSITE" id="PS50127"/>
    </source>
</evidence>
<organism evidence="4 5">
    <name type="scientific">Xylaria multiplex</name>
    <dbReference type="NCBI Taxonomy" id="323545"/>
    <lineage>
        <taxon>Eukaryota</taxon>
        <taxon>Fungi</taxon>
        <taxon>Dikarya</taxon>
        <taxon>Ascomycota</taxon>
        <taxon>Pezizomycotina</taxon>
        <taxon>Sordariomycetes</taxon>
        <taxon>Xylariomycetidae</taxon>
        <taxon>Xylariales</taxon>
        <taxon>Xylariaceae</taxon>
        <taxon>Xylaria</taxon>
    </lineage>
</organism>
<feature type="compositionally biased region" description="Low complexity" evidence="2">
    <location>
        <begin position="365"/>
        <end position="374"/>
    </location>
</feature>
<dbReference type="Proteomes" id="UP000481858">
    <property type="component" value="Unassembled WGS sequence"/>
</dbReference>
<dbReference type="FunFam" id="3.10.110.10:FF:000093">
    <property type="entry name" value="Ubiquitin conjugating enzyme (UbcF), putative"/>
    <property type="match status" value="1"/>
</dbReference>
<dbReference type="CDD" id="cd23799">
    <property type="entry name" value="UBCc_UBE2J"/>
    <property type="match status" value="1"/>
</dbReference>
<dbReference type="SMART" id="SM00212">
    <property type="entry name" value="UBCc"/>
    <property type="match status" value="1"/>
</dbReference>
<feature type="region of interest" description="Disordered" evidence="2">
    <location>
        <begin position="509"/>
        <end position="632"/>
    </location>
</feature>
<feature type="compositionally biased region" description="Polar residues" evidence="2">
    <location>
        <begin position="537"/>
        <end position="553"/>
    </location>
</feature>
<dbReference type="PANTHER" id="PTHR24067">
    <property type="entry name" value="UBIQUITIN-CONJUGATING ENZYME E2"/>
    <property type="match status" value="1"/>
</dbReference>
<feature type="domain" description="UBC core" evidence="3">
    <location>
        <begin position="11"/>
        <end position="164"/>
    </location>
</feature>
<feature type="region of interest" description="Disordered" evidence="2">
    <location>
        <begin position="363"/>
        <end position="385"/>
    </location>
</feature>
<dbReference type="InterPro" id="IPR016135">
    <property type="entry name" value="UBQ-conjugating_enzyme/RWD"/>
</dbReference>
<proteinExistence type="predicted"/>
<comment type="caution">
    <text evidence="4">The sequence shown here is derived from an EMBL/GenBank/DDBJ whole genome shotgun (WGS) entry which is preliminary data.</text>
</comment>
<keyword evidence="5" id="KW-1185">Reference proteome</keyword>
<reference evidence="4 5" key="1">
    <citation type="submission" date="2019-12" db="EMBL/GenBank/DDBJ databases">
        <title>Draft genome sequence of the ascomycete Xylaria multiplex DSM 110363.</title>
        <authorList>
            <person name="Buettner E."/>
            <person name="Kellner H."/>
        </authorList>
    </citation>
    <scope>NUCLEOTIDE SEQUENCE [LARGE SCALE GENOMIC DNA]</scope>
    <source>
        <strain evidence="4 5">DSM 110363</strain>
    </source>
</reference>
<sequence>MTTPKFNTKSPTIKRILREAAELSNSPSPDYTASPLESDLFEWHFTLRGPPKSAFAEGIYHGRIVLPPTYPLSPPSFRFTTPSGRFEPNREICLSISGHHEETWQPAWGVRTALVALRTFMETGASGQIGGLDTSDAVRTRLAASSRSWCCGVCARTNEDIIAECEERCRESGESSAAKEVEVPAELRMVFRDEMDKDKAVTDEGAKEDAESAELAEGFVQTTPERTQHAPITTVPSARVAQGVPVPTPTTRIPLPDPIGPVGTATHQQIHIDPNGGVPPWLDYAIMALVMMLVAIILKIMLRMPGLPLRLPRLVDENAYYRFEKRWPRKRGGYEIEKQCSKCQFYYDSFDPSADKCRVCLGEGSKPPSNKKPSAPNTKVPVPPLTQRTEPLEAAVPAPLSLSNGISQLDWFAHAPGSGSLQYQTSGQDRGASCVPDGIPIHLEYTSNANLARCFSVPSSPSGSVHNNLIDPIHSIIADPVNNYNYFQQYTLGGCDFINPSQLLGGAPNPLGGYTPGQPQGTGYCTPRSTYHEGIGPSSQGPREGSDMSSARTTIPRLRQLLPRATSPKETPSTVTAEHKGVNVSGNDKGESHEKGTSQNPESADRNGSPEAGDRRPGKSDRSHTKRSTVFK</sequence>
<dbReference type="OrthoDB" id="1158011at2759"/>
<evidence type="ECO:0000313" key="5">
    <source>
        <dbReference type="Proteomes" id="UP000481858"/>
    </source>
</evidence>
<dbReference type="SUPFAM" id="SSF54495">
    <property type="entry name" value="UBC-like"/>
    <property type="match status" value="1"/>
</dbReference>
<dbReference type="Gene3D" id="3.10.110.10">
    <property type="entry name" value="Ubiquitin Conjugating Enzyme"/>
    <property type="match status" value="1"/>
</dbReference>
<protein>
    <recommendedName>
        <fullName evidence="3">UBC core domain-containing protein</fullName>
    </recommendedName>
</protein>
<name>A0A7C8IIF3_9PEZI</name>
<evidence type="ECO:0000256" key="2">
    <source>
        <dbReference type="SAM" id="MobiDB-lite"/>
    </source>
</evidence>
<dbReference type="InterPro" id="IPR050113">
    <property type="entry name" value="Ub_conjugating_enzyme"/>
</dbReference>
<dbReference type="EMBL" id="WUBL01000150">
    <property type="protein sequence ID" value="KAF2964446.1"/>
    <property type="molecule type" value="Genomic_DNA"/>
</dbReference>
<dbReference type="InterPro" id="IPR000608">
    <property type="entry name" value="UBC"/>
</dbReference>
<accession>A0A7C8IIF3</accession>
<dbReference type="PROSITE" id="PS50127">
    <property type="entry name" value="UBC_2"/>
    <property type="match status" value="1"/>
</dbReference>
<feature type="compositionally biased region" description="Low complexity" evidence="2">
    <location>
        <begin position="512"/>
        <end position="524"/>
    </location>
</feature>
<evidence type="ECO:0000256" key="1">
    <source>
        <dbReference type="ARBA" id="ARBA00022786"/>
    </source>
</evidence>
<gene>
    <name evidence="4" type="ORF">GQX73_g9122</name>
</gene>
<feature type="compositionally biased region" description="Basic and acidic residues" evidence="2">
    <location>
        <begin position="612"/>
        <end position="623"/>
    </location>
</feature>
<keyword evidence="1" id="KW-0833">Ubl conjugation pathway</keyword>
<evidence type="ECO:0000313" key="4">
    <source>
        <dbReference type="EMBL" id="KAF2964446.1"/>
    </source>
</evidence>
<dbReference type="Pfam" id="PF00179">
    <property type="entry name" value="UQ_con"/>
    <property type="match status" value="1"/>
</dbReference>